<proteinExistence type="predicted"/>
<reference evidence="1 2" key="1">
    <citation type="submission" date="2023-05" db="EMBL/GenBank/DDBJ databases">
        <title>B98-5 Cell Line De Novo Hybrid Assembly: An Optical Mapping Approach.</title>
        <authorList>
            <person name="Kananen K."/>
            <person name="Auerbach J.A."/>
            <person name="Kautto E."/>
            <person name="Blachly J.S."/>
        </authorList>
    </citation>
    <scope>NUCLEOTIDE SEQUENCE [LARGE SCALE GENOMIC DNA]</scope>
    <source>
        <strain evidence="1">B95-8</strain>
        <tissue evidence="1">Cell line</tissue>
    </source>
</reference>
<name>A0ABQ9V7X1_SAGOE</name>
<evidence type="ECO:0000313" key="2">
    <source>
        <dbReference type="Proteomes" id="UP001266305"/>
    </source>
</evidence>
<comment type="caution">
    <text evidence="1">The sequence shown here is derived from an EMBL/GenBank/DDBJ whole genome shotgun (WGS) entry which is preliminary data.</text>
</comment>
<keyword evidence="2" id="KW-1185">Reference proteome</keyword>
<protein>
    <submittedName>
        <fullName evidence="1">Uncharacterized protein</fullName>
    </submittedName>
</protein>
<organism evidence="1 2">
    <name type="scientific">Saguinus oedipus</name>
    <name type="common">Cotton-top tamarin</name>
    <name type="synonym">Oedipomidas oedipus</name>
    <dbReference type="NCBI Taxonomy" id="9490"/>
    <lineage>
        <taxon>Eukaryota</taxon>
        <taxon>Metazoa</taxon>
        <taxon>Chordata</taxon>
        <taxon>Craniata</taxon>
        <taxon>Vertebrata</taxon>
        <taxon>Euteleostomi</taxon>
        <taxon>Mammalia</taxon>
        <taxon>Eutheria</taxon>
        <taxon>Euarchontoglires</taxon>
        <taxon>Primates</taxon>
        <taxon>Haplorrhini</taxon>
        <taxon>Platyrrhini</taxon>
        <taxon>Cebidae</taxon>
        <taxon>Callitrichinae</taxon>
        <taxon>Saguinus</taxon>
    </lineage>
</organism>
<dbReference type="Proteomes" id="UP001266305">
    <property type="component" value="Unassembled WGS sequence"/>
</dbReference>
<dbReference type="EMBL" id="JASSZA010000007">
    <property type="protein sequence ID" value="KAK2105453.1"/>
    <property type="molecule type" value="Genomic_DNA"/>
</dbReference>
<accession>A0ABQ9V7X1</accession>
<evidence type="ECO:0000313" key="1">
    <source>
        <dbReference type="EMBL" id="KAK2105453.1"/>
    </source>
</evidence>
<gene>
    <name evidence="1" type="ORF">P7K49_014967</name>
</gene>
<sequence length="85" mass="9770">MPDTCLRMPNPDGQEVTVMPWSQSCFSGLTPCFAGNIAFRWLAPKFLVASQPHLQEDKIKRASTKRMVLVYPSFEEQQKPSRRRT</sequence>